<dbReference type="InterPro" id="IPR011051">
    <property type="entry name" value="RmlC_Cupin_sf"/>
</dbReference>
<sequence length="316" mass="36465">MLLNNITPVNKSLTLQDLLGILSHSSAISNVANGIYVESEILEVGSWLSAYAANKDEIFSQIITELENPYQFQLENDIQAPSFILYSNERITIRLVMWLPLQGKLDRTPYSYEEAHDHNFDFWTVNFFGGGYRTRLYDYDYDKVSGVNNEVVELNCYGDKILSPNTVMFYFRSKDVHTQYPPDELSVSLNLIVRPIKSKHQYEFQIDSDALEGKIEARIKKGRYERYAFQNVLYNGLLSLENEKSRQLVHKVSLCNHREEIRLIAYEALLKHAQKKGNVSDIKSISEQAFKDQSLYIKNKISHSIGSMPCMSPKPR</sequence>
<dbReference type="KEGG" id="ypn:YPN_1474"/>
<evidence type="ECO:0000313" key="1">
    <source>
        <dbReference type="EMBL" id="ABG17804.1"/>
    </source>
</evidence>
<organism evidence="1 2">
    <name type="scientific">Yersinia pestis bv. Antiqua (strain Nepal516)</name>
    <dbReference type="NCBI Taxonomy" id="377628"/>
    <lineage>
        <taxon>Bacteria</taxon>
        <taxon>Pseudomonadati</taxon>
        <taxon>Pseudomonadota</taxon>
        <taxon>Gammaproteobacteria</taxon>
        <taxon>Enterobacterales</taxon>
        <taxon>Yersiniaceae</taxon>
        <taxon>Yersinia</taxon>
    </lineage>
</organism>
<gene>
    <name evidence="1" type="ordered locus">YPN_1474</name>
</gene>
<dbReference type="AlphaFoldDB" id="A0A0H2YHY5"/>
<name>A0A0H2YHY5_YERPN</name>
<dbReference type="SUPFAM" id="SSF51182">
    <property type="entry name" value="RmlC-like cupins"/>
    <property type="match status" value="1"/>
</dbReference>
<dbReference type="RefSeq" id="WP_002211260.1">
    <property type="nucleotide sequence ID" value="NC_008149.1"/>
</dbReference>
<proteinExistence type="predicted"/>
<evidence type="ECO:0000313" key="2">
    <source>
        <dbReference type="Proteomes" id="UP000008936"/>
    </source>
</evidence>
<reference evidence="1 2" key="1">
    <citation type="journal article" date="2006" name="J. Bacteriol.">
        <title>Complete genome sequence of Yersinia pestis strains Antiqua and Nepal516: evidence of gene reduction in an emerging pathogen.</title>
        <authorList>
            <person name="Chain P.S."/>
            <person name="Hu P."/>
            <person name="Malfatti S.A."/>
            <person name="Radnedge L."/>
            <person name="Larimer F."/>
            <person name="Vergez L.M."/>
            <person name="Worsham P."/>
            <person name="Chu M.C."/>
            <person name="Andersen G.L."/>
        </authorList>
    </citation>
    <scope>NUCLEOTIDE SEQUENCE [LARGE SCALE GENOMIC DNA]</scope>
    <source>
        <strain evidence="1 2">Nepal516</strain>
    </source>
</reference>
<dbReference type="Proteomes" id="UP000008936">
    <property type="component" value="Chromosome"/>
</dbReference>
<protein>
    <submittedName>
        <fullName evidence="1">Uncharacterized protein</fullName>
    </submittedName>
</protein>
<dbReference type="HOGENOM" id="CLU_078169_0_0_6"/>
<dbReference type="EMBL" id="CP000305">
    <property type="protein sequence ID" value="ABG17804.1"/>
    <property type="molecule type" value="Genomic_DNA"/>
</dbReference>
<accession>A0A0H2YHY5</accession>
<dbReference type="GeneID" id="57976666"/>